<sequence>MSMRDYVQKTRHLTSCIVTKPIDMASQVHVFVFGMREGMTRYCLTRAEPATLEEAFALALREDCVVASSYARQMPAEVPSSGPEPMEIDAVEASQRQQWSSSGRGRGRGGREPRALVCFRCRKSGQCAARRLRSLRTWSMLRPTRRPRPHNQKTAGTSRGGAPYWLEWRSGSPGGSPTF</sequence>
<evidence type="ECO:0000313" key="3">
    <source>
        <dbReference type="Proteomes" id="UP000433483"/>
    </source>
</evidence>
<feature type="region of interest" description="Disordered" evidence="1">
    <location>
        <begin position="92"/>
        <end position="111"/>
    </location>
</feature>
<comment type="caution">
    <text evidence="2">The sequence shown here is derived from an EMBL/GenBank/DDBJ whole genome shotgun (WGS) entry which is preliminary data.</text>
</comment>
<accession>A0A6A3V7F6</accession>
<evidence type="ECO:0000313" key="2">
    <source>
        <dbReference type="EMBL" id="KAE9162151.1"/>
    </source>
</evidence>
<protein>
    <recommendedName>
        <fullName evidence="4">Retrotransposon gag domain-containing protein</fullName>
    </recommendedName>
</protein>
<dbReference type="EMBL" id="QXGB01005823">
    <property type="protein sequence ID" value="KAE9162151.1"/>
    <property type="molecule type" value="Genomic_DNA"/>
</dbReference>
<dbReference type="Proteomes" id="UP000433483">
    <property type="component" value="Unassembled WGS sequence"/>
</dbReference>
<reference evidence="2 3" key="1">
    <citation type="submission" date="2018-08" db="EMBL/GenBank/DDBJ databases">
        <title>Genomic investigation of the strawberry pathogen Phytophthora fragariae indicates pathogenicity is determined by transcriptional variation in three key races.</title>
        <authorList>
            <person name="Adams T.M."/>
            <person name="Armitage A.D."/>
            <person name="Sobczyk M.K."/>
            <person name="Bates H.J."/>
            <person name="Dunwell J.M."/>
            <person name="Nellist C.F."/>
            <person name="Harrison R.J."/>
        </authorList>
    </citation>
    <scope>NUCLEOTIDE SEQUENCE [LARGE SCALE GENOMIC DNA]</scope>
    <source>
        <strain evidence="2 3">NOV-27</strain>
    </source>
</reference>
<feature type="compositionally biased region" description="Low complexity" evidence="1">
    <location>
        <begin position="94"/>
        <end position="103"/>
    </location>
</feature>
<proteinExistence type="predicted"/>
<feature type="region of interest" description="Disordered" evidence="1">
    <location>
        <begin position="138"/>
        <end position="179"/>
    </location>
</feature>
<evidence type="ECO:0008006" key="4">
    <source>
        <dbReference type="Google" id="ProtNLM"/>
    </source>
</evidence>
<dbReference type="AlphaFoldDB" id="A0A6A3V7F6"/>
<dbReference type="OrthoDB" id="10347498at2759"/>
<organism evidence="2 3">
    <name type="scientific">Phytophthora fragariae</name>
    <dbReference type="NCBI Taxonomy" id="53985"/>
    <lineage>
        <taxon>Eukaryota</taxon>
        <taxon>Sar</taxon>
        <taxon>Stramenopiles</taxon>
        <taxon>Oomycota</taxon>
        <taxon>Peronosporomycetes</taxon>
        <taxon>Peronosporales</taxon>
        <taxon>Peronosporaceae</taxon>
        <taxon>Phytophthora</taxon>
    </lineage>
</organism>
<gene>
    <name evidence="2" type="ORF">PF005_g30967</name>
</gene>
<keyword evidence="3" id="KW-1185">Reference proteome</keyword>
<evidence type="ECO:0000256" key="1">
    <source>
        <dbReference type="SAM" id="MobiDB-lite"/>
    </source>
</evidence>
<name>A0A6A3V7F6_9STRA</name>